<evidence type="ECO:0000313" key="2">
    <source>
        <dbReference type="EMBL" id="KAJ7653518.1"/>
    </source>
</evidence>
<dbReference type="EMBL" id="JARKIE010000333">
    <property type="protein sequence ID" value="KAJ7653518.1"/>
    <property type="molecule type" value="Genomic_DNA"/>
</dbReference>
<proteinExistence type="predicted"/>
<feature type="compositionally biased region" description="Basic residues" evidence="1">
    <location>
        <begin position="175"/>
        <end position="184"/>
    </location>
</feature>
<feature type="region of interest" description="Disordered" evidence="1">
    <location>
        <begin position="164"/>
        <end position="333"/>
    </location>
</feature>
<protein>
    <submittedName>
        <fullName evidence="2">Uncharacterized protein</fullName>
    </submittedName>
</protein>
<organism evidence="2 3">
    <name type="scientific">Mycena rosella</name>
    <name type="common">Pink bonnet</name>
    <name type="synonym">Agaricus rosellus</name>
    <dbReference type="NCBI Taxonomy" id="1033263"/>
    <lineage>
        <taxon>Eukaryota</taxon>
        <taxon>Fungi</taxon>
        <taxon>Dikarya</taxon>
        <taxon>Basidiomycota</taxon>
        <taxon>Agaricomycotina</taxon>
        <taxon>Agaricomycetes</taxon>
        <taxon>Agaricomycetidae</taxon>
        <taxon>Agaricales</taxon>
        <taxon>Marasmiineae</taxon>
        <taxon>Mycenaceae</taxon>
        <taxon>Mycena</taxon>
    </lineage>
</organism>
<feature type="compositionally biased region" description="Basic and acidic residues" evidence="1">
    <location>
        <begin position="195"/>
        <end position="214"/>
    </location>
</feature>
<comment type="caution">
    <text evidence="2">The sequence shown here is derived from an EMBL/GenBank/DDBJ whole genome shotgun (WGS) entry which is preliminary data.</text>
</comment>
<dbReference type="AlphaFoldDB" id="A0AAD7CMM3"/>
<feature type="compositionally biased region" description="Polar residues" evidence="1">
    <location>
        <begin position="315"/>
        <end position="328"/>
    </location>
</feature>
<feature type="compositionally biased region" description="Basic residues" evidence="1">
    <location>
        <begin position="58"/>
        <end position="81"/>
    </location>
</feature>
<evidence type="ECO:0000256" key="1">
    <source>
        <dbReference type="SAM" id="MobiDB-lite"/>
    </source>
</evidence>
<accession>A0AAD7CMM3</accession>
<evidence type="ECO:0000313" key="3">
    <source>
        <dbReference type="Proteomes" id="UP001221757"/>
    </source>
</evidence>
<dbReference type="Proteomes" id="UP001221757">
    <property type="component" value="Unassembled WGS sequence"/>
</dbReference>
<feature type="region of interest" description="Disordered" evidence="1">
    <location>
        <begin position="56"/>
        <end position="86"/>
    </location>
</feature>
<gene>
    <name evidence="2" type="ORF">B0H17DRAFT_1147044</name>
</gene>
<feature type="compositionally biased region" description="Polar residues" evidence="1">
    <location>
        <begin position="275"/>
        <end position="285"/>
    </location>
</feature>
<keyword evidence="3" id="KW-1185">Reference proteome</keyword>
<sequence length="481" mass="52952">MTQPGVEPGPSAHTIRGPHVWKAEAPRALLGPFHIRLCQEICRRFNAHDWGRLQLTRGPKHHQRNERQHSTRRVHTHRSSTLRRPDPLGPRLVPIALFDADGVEIGAYAAVVAEAEEARRRSVEKAESSEEVAGGEACQWASVLVRGFIEEQRVETPKRRYCVRSRGRAVETRARRQGHRRRTRQAQYRAGHGQDATRPRATEQARGMAERTRVPEGGGITHAAHNREQLTEYGGRSAHRGENMTEGGEHDSRQARTLARSESTKSTGAPPRPHTCSSRTSTERVSSLLAHLMESSRRAAEGAAPTEVGEGEQPGTGSTVGQPSISLSNRDDMAGSKRMGPFLALRGFACCQCILQGTSTDSERCISRWTRYSVSPPNGLTMHTEWSRARPANASLHYSPCSHLALPRAHPGSPLSAILSLPLASTYHLVWEPINRCTAKILAQRESNAWHSNSALMRVFFSPLATNSTSPGNEAFSPPAS</sequence>
<reference evidence="2" key="1">
    <citation type="submission" date="2023-03" db="EMBL/GenBank/DDBJ databases">
        <title>Massive genome expansion in bonnet fungi (Mycena s.s.) driven by repeated elements and novel gene families across ecological guilds.</title>
        <authorList>
            <consortium name="Lawrence Berkeley National Laboratory"/>
            <person name="Harder C.B."/>
            <person name="Miyauchi S."/>
            <person name="Viragh M."/>
            <person name="Kuo A."/>
            <person name="Thoen E."/>
            <person name="Andreopoulos B."/>
            <person name="Lu D."/>
            <person name="Skrede I."/>
            <person name="Drula E."/>
            <person name="Henrissat B."/>
            <person name="Morin E."/>
            <person name="Kohler A."/>
            <person name="Barry K."/>
            <person name="LaButti K."/>
            <person name="Morin E."/>
            <person name="Salamov A."/>
            <person name="Lipzen A."/>
            <person name="Mereny Z."/>
            <person name="Hegedus B."/>
            <person name="Baldrian P."/>
            <person name="Stursova M."/>
            <person name="Weitz H."/>
            <person name="Taylor A."/>
            <person name="Grigoriev I.V."/>
            <person name="Nagy L.G."/>
            <person name="Martin F."/>
            <person name="Kauserud H."/>
        </authorList>
    </citation>
    <scope>NUCLEOTIDE SEQUENCE</scope>
    <source>
        <strain evidence="2">CBHHK067</strain>
    </source>
</reference>
<name>A0AAD7CMM3_MYCRO</name>
<feature type="compositionally biased region" description="Basic and acidic residues" evidence="1">
    <location>
        <begin position="239"/>
        <end position="254"/>
    </location>
</feature>